<dbReference type="SUPFAM" id="SSF53335">
    <property type="entry name" value="S-adenosyl-L-methionine-dependent methyltransferases"/>
    <property type="match status" value="1"/>
</dbReference>
<accession>A0ABS8ZKT5</accession>
<sequence length="319" mass="34340">MTRNSRRPIRWAVPVPAPGAPRRRSVRLSVWTTGQRDRSAQLRDRGYVPDTGTDLEQIPPAVAAHAIAHYSRSGGLVVDPDCGAGTVPTEALRSGRHAVGMTADTQWWRVARANLTAAKHAGAWTDGSVLDTSPHRSLTAARDVGLVRRADLVLTTIRTLPLPDGRSPDPDLESAVAARVRLWSALLRPGGHAVVILRPHRSADGTLLDLPTAVLDAAVAVGLTPLDRCVALIAGLRGTRIAPRATSTERRAADRARAAGAPTALVAHHTALILRAPDVIERRLDRSLTAWRAVRSRTDLPGHPVVLDHDRYPWGRTVA</sequence>
<dbReference type="Gene3D" id="3.40.50.150">
    <property type="entry name" value="Vaccinia Virus protein VP39"/>
    <property type="match status" value="1"/>
</dbReference>
<keyword evidence="2" id="KW-1185">Reference proteome</keyword>
<evidence type="ECO:0000313" key="1">
    <source>
        <dbReference type="EMBL" id="MCE7007068.1"/>
    </source>
</evidence>
<name>A0ABS8ZKT5_9PSEU</name>
<organism evidence="1 2">
    <name type="scientific">Kibdelosporangium philippinense</name>
    <dbReference type="NCBI Taxonomy" id="211113"/>
    <lineage>
        <taxon>Bacteria</taxon>
        <taxon>Bacillati</taxon>
        <taxon>Actinomycetota</taxon>
        <taxon>Actinomycetes</taxon>
        <taxon>Pseudonocardiales</taxon>
        <taxon>Pseudonocardiaceae</taxon>
        <taxon>Kibdelosporangium</taxon>
    </lineage>
</organism>
<dbReference type="InterPro" id="IPR029063">
    <property type="entry name" value="SAM-dependent_MTases_sf"/>
</dbReference>
<protein>
    <submittedName>
        <fullName evidence="1">Site-specific DNA-methyltransferase</fullName>
    </submittedName>
</protein>
<comment type="caution">
    <text evidence="1">The sequence shown here is derived from an EMBL/GenBank/DDBJ whole genome shotgun (WGS) entry which is preliminary data.</text>
</comment>
<dbReference type="RefSeq" id="WP_233728463.1">
    <property type="nucleotide sequence ID" value="NZ_JAJVCN010000002.1"/>
</dbReference>
<dbReference type="EMBL" id="JAJVCN010000002">
    <property type="protein sequence ID" value="MCE7007068.1"/>
    <property type="molecule type" value="Genomic_DNA"/>
</dbReference>
<dbReference type="Proteomes" id="UP001521150">
    <property type="component" value="Unassembled WGS sequence"/>
</dbReference>
<evidence type="ECO:0000313" key="2">
    <source>
        <dbReference type="Proteomes" id="UP001521150"/>
    </source>
</evidence>
<proteinExistence type="predicted"/>
<gene>
    <name evidence="1" type="ORF">LWC34_30200</name>
</gene>
<reference evidence="1 2" key="1">
    <citation type="submission" date="2021-12" db="EMBL/GenBank/DDBJ databases">
        <title>Genome sequence of Kibdelosporangium philippinense ATCC 49844.</title>
        <authorList>
            <person name="Fedorov E.A."/>
            <person name="Omeragic M."/>
            <person name="Shalygina K.F."/>
            <person name="Maclea K.S."/>
        </authorList>
    </citation>
    <scope>NUCLEOTIDE SEQUENCE [LARGE SCALE GENOMIC DNA]</scope>
    <source>
        <strain evidence="1 2">ATCC 49844</strain>
    </source>
</reference>